<evidence type="ECO:0000259" key="13">
    <source>
        <dbReference type="SMART" id="SM00861"/>
    </source>
</evidence>
<evidence type="ECO:0000256" key="10">
    <source>
        <dbReference type="ARBA" id="ARBA00049473"/>
    </source>
</evidence>
<evidence type="ECO:0000256" key="6">
    <source>
        <dbReference type="ARBA" id="ARBA00022679"/>
    </source>
</evidence>
<feature type="domain" description="Transketolase-like pyrimidine-binding" evidence="13">
    <location>
        <begin position="422"/>
        <end position="602"/>
    </location>
</feature>
<dbReference type="Pfam" id="PF22613">
    <property type="entry name" value="Transketolase_C_1"/>
    <property type="match status" value="1"/>
</dbReference>
<dbReference type="InterPro" id="IPR005475">
    <property type="entry name" value="Transketolase-like_Pyr-bd"/>
</dbReference>
<comment type="subunit">
    <text evidence="4">Homodimer.</text>
</comment>
<evidence type="ECO:0000256" key="7">
    <source>
        <dbReference type="ARBA" id="ARBA00022723"/>
    </source>
</evidence>
<comment type="similarity">
    <text evidence="3">Belongs to the transketolase family.</text>
</comment>
<dbReference type="PROSITE" id="PS00802">
    <property type="entry name" value="TRANSKETOLASE_2"/>
    <property type="match status" value="1"/>
</dbReference>
<dbReference type="RefSeq" id="WP_141338755.1">
    <property type="nucleotide sequence ID" value="NZ_JBHMAX010000001.1"/>
</dbReference>
<dbReference type="InterPro" id="IPR005478">
    <property type="entry name" value="Transketolase_bac-like"/>
</dbReference>
<evidence type="ECO:0000256" key="2">
    <source>
        <dbReference type="ARBA" id="ARBA00001964"/>
    </source>
</evidence>
<keyword evidence="15" id="KW-1185">Reference proteome</keyword>
<evidence type="ECO:0000256" key="9">
    <source>
        <dbReference type="ARBA" id="ARBA00023052"/>
    </source>
</evidence>
<dbReference type="Gene3D" id="3.40.50.970">
    <property type="match status" value="2"/>
</dbReference>
<dbReference type="Gene3D" id="3.40.50.920">
    <property type="match status" value="1"/>
</dbReference>
<protein>
    <recommendedName>
        <fullName evidence="5 11">Transketolase</fullName>
        <ecNumber evidence="5 11">2.2.1.1</ecNumber>
    </recommendedName>
</protein>
<dbReference type="InterPro" id="IPR055152">
    <property type="entry name" value="Transketolase-like_C_2"/>
</dbReference>
<evidence type="ECO:0000256" key="4">
    <source>
        <dbReference type="ARBA" id="ARBA00011738"/>
    </source>
</evidence>
<dbReference type="InterPro" id="IPR033247">
    <property type="entry name" value="Transketolase_fam"/>
</dbReference>
<evidence type="ECO:0000256" key="8">
    <source>
        <dbReference type="ARBA" id="ARBA00022842"/>
    </source>
</evidence>
<evidence type="ECO:0000256" key="3">
    <source>
        <dbReference type="ARBA" id="ARBA00007131"/>
    </source>
</evidence>
<accession>A0ABV5UY98</accession>
<dbReference type="EC" id="2.2.1.1" evidence="5 11"/>
<dbReference type="Proteomes" id="UP001589613">
    <property type="component" value="Unassembled WGS sequence"/>
</dbReference>
<evidence type="ECO:0000256" key="5">
    <source>
        <dbReference type="ARBA" id="ARBA00013152"/>
    </source>
</evidence>
<proteinExistence type="inferred from homology"/>
<comment type="cofactor">
    <cofactor evidence="2">
        <name>thiamine diphosphate</name>
        <dbReference type="ChEBI" id="CHEBI:58937"/>
    </cofactor>
</comment>
<keyword evidence="9" id="KW-0786">Thiamine pyrophosphate</keyword>
<dbReference type="SUPFAM" id="SSF52922">
    <property type="entry name" value="TK C-terminal domain-like"/>
    <property type="match status" value="1"/>
</dbReference>
<dbReference type="InterPro" id="IPR029061">
    <property type="entry name" value="THDP-binding"/>
</dbReference>
<dbReference type="CDD" id="cd02012">
    <property type="entry name" value="TPP_TK"/>
    <property type="match status" value="1"/>
</dbReference>
<dbReference type="InterPro" id="IPR020826">
    <property type="entry name" value="Transketolase_BS"/>
</dbReference>
<dbReference type="SMART" id="SM00861">
    <property type="entry name" value="Transket_pyr"/>
    <property type="match status" value="1"/>
</dbReference>
<evidence type="ECO:0000313" key="15">
    <source>
        <dbReference type="Proteomes" id="UP001589613"/>
    </source>
</evidence>
<reference evidence="14 15" key="1">
    <citation type="submission" date="2024-09" db="EMBL/GenBank/DDBJ databases">
        <authorList>
            <person name="Sun Q."/>
            <person name="Mori K."/>
        </authorList>
    </citation>
    <scope>NUCLEOTIDE SEQUENCE [LARGE SCALE GENOMIC DNA]</scope>
    <source>
        <strain evidence="14 15">JCM 12763</strain>
    </source>
</reference>
<dbReference type="Pfam" id="PF00456">
    <property type="entry name" value="Transketolase_N"/>
    <property type="match status" value="1"/>
</dbReference>
<dbReference type="PANTHER" id="PTHR43522">
    <property type="entry name" value="TRANSKETOLASE"/>
    <property type="match status" value="1"/>
</dbReference>
<dbReference type="SUPFAM" id="SSF52518">
    <property type="entry name" value="Thiamin diphosphate-binding fold (THDP-binding)"/>
    <property type="match status" value="2"/>
</dbReference>
<dbReference type="PANTHER" id="PTHR43522:SF2">
    <property type="entry name" value="TRANSKETOLASE 1-RELATED"/>
    <property type="match status" value="1"/>
</dbReference>
<evidence type="ECO:0000256" key="11">
    <source>
        <dbReference type="NCBIfam" id="TIGR00232"/>
    </source>
</evidence>
<comment type="caution">
    <text evidence="14">The sequence shown here is derived from an EMBL/GenBank/DDBJ whole genome shotgun (WGS) entry which is preliminary data.</text>
</comment>
<keyword evidence="8" id="KW-0460">Magnesium</keyword>
<feature type="region of interest" description="Disordered" evidence="12">
    <location>
        <begin position="739"/>
        <end position="784"/>
    </location>
</feature>
<evidence type="ECO:0000256" key="12">
    <source>
        <dbReference type="SAM" id="MobiDB-lite"/>
    </source>
</evidence>
<name>A0ABV5UY98_9MICO</name>
<dbReference type="Pfam" id="PF02779">
    <property type="entry name" value="Transket_pyr"/>
    <property type="match status" value="1"/>
</dbReference>
<dbReference type="EMBL" id="JBHMAX010000001">
    <property type="protein sequence ID" value="MFB9730524.1"/>
    <property type="molecule type" value="Genomic_DNA"/>
</dbReference>
<comment type="cofactor">
    <cofactor evidence="1">
        <name>Mg(2+)</name>
        <dbReference type="ChEBI" id="CHEBI:18420"/>
    </cofactor>
</comment>
<dbReference type="NCBIfam" id="TIGR00232">
    <property type="entry name" value="tktlase_bact"/>
    <property type="match status" value="1"/>
</dbReference>
<dbReference type="CDD" id="cd07033">
    <property type="entry name" value="TPP_PYR_DXS_TK_like"/>
    <property type="match status" value="1"/>
</dbReference>
<comment type="catalytic activity">
    <reaction evidence="10">
        <text>D-sedoheptulose 7-phosphate + D-glyceraldehyde 3-phosphate = aldehydo-D-ribose 5-phosphate + D-xylulose 5-phosphate</text>
        <dbReference type="Rhea" id="RHEA:10508"/>
        <dbReference type="ChEBI" id="CHEBI:57483"/>
        <dbReference type="ChEBI" id="CHEBI:57737"/>
        <dbReference type="ChEBI" id="CHEBI:58273"/>
        <dbReference type="ChEBI" id="CHEBI:59776"/>
        <dbReference type="EC" id="2.2.1.1"/>
    </reaction>
</comment>
<organism evidence="14 15">
    <name type="scientific">Ornithinimicrobium kibberense</name>
    <dbReference type="NCBI Taxonomy" id="282060"/>
    <lineage>
        <taxon>Bacteria</taxon>
        <taxon>Bacillati</taxon>
        <taxon>Actinomycetota</taxon>
        <taxon>Actinomycetes</taxon>
        <taxon>Micrococcales</taxon>
        <taxon>Ornithinimicrobiaceae</taxon>
        <taxon>Ornithinimicrobium</taxon>
    </lineage>
</organism>
<evidence type="ECO:0000313" key="14">
    <source>
        <dbReference type="EMBL" id="MFB9730524.1"/>
    </source>
</evidence>
<dbReference type="InterPro" id="IPR005474">
    <property type="entry name" value="Transketolase_N"/>
</dbReference>
<dbReference type="GO" id="GO:0004802">
    <property type="term" value="F:transketolase activity"/>
    <property type="evidence" value="ECO:0007669"/>
    <property type="project" value="UniProtKB-EC"/>
</dbReference>
<gene>
    <name evidence="14" type="primary">tkt</name>
    <name evidence="14" type="ORF">ACFFN0_00505</name>
</gene>
<keyword evidence="6 14" id="KW-0808">Transferase</keyword>
<dbReference type="InterPro" id="IPR009014">
    <property type="entry name" value="Transketo_C/PFOR_II"/>
</dbReference>
<keyword evidence="7" id="KW-0479">Metal-binding</keyword>
<evidence type="ECO:0000256" key="1">
    <source>
        <dbReference type="ARBA" id="ARBA00001946"/>
    </source>
</evidence>
<sequence length="784" mass="83994">MPRRPRGRCQRPPTPTRGVHVSQTAPTLTAGRDEGLTRPIADEVGWTDADVRAVDTVRVLAADAVQHAGHGHPGTAMSLAPLAYLLYQDVMVHDPSDPHWLGRDRFVLSAGHSSLTQYIQLYLSGYGMELDDIKALRTWGSATPGHPEVHHTTGVEITTGPLGSGLASAVGMAMAQRRQRGLLDPDAAPGESPFDHHVWVVASDGDLMEGVSSEASSLAGHQELSNLTVVYDQNFISIEDDTDISFSEDVAKRYEAYGWHVETVDWRGRAGDSGDAARADDGTGPYTEDVDALHAALQASRERTDRPTLVILRTVIAWPAPTARDTGASHGSALGEDEVAATKKLLGFDPETAFPVEDEVLEHARAVVGRGQEAHARWQERYEAWREANPEGARLLDRLQAKELPEGLDDALPTFEADEKGMATRKASGQVLTALAPVMPELWGGSADLAGSNNTTMEGEPSFVPDGKATEAFPGHRYGRTLHFGIREHAMGMSLNGIALEGLTRPYGGTFLIFSDYMRPAVRLAALQQLPVVYVWTHDSIGLGEDGPTHQPVEHLAALRAIPGLDVVRPADANETAVAWRTILETVDHPSALALTRQNVPTLDRSVLAPADGVARGGYVLAEAEGGDPQVVLIGTGSEVQLALGARDQLQADGVPTRVVSMPCREWFDAQDQSYRDEVLPPAVRARVSVEAGVAQGWRELVGDAGRIVSLEHFGASADFETLFREFGLTADAVAKAARESIEAARGEAPAAPGTSDPQEPTDDESTLGDAGEGGTRSTDETQK</sequence>
<feature type="region of interest" description="Disordered" evidence="12">
    <location>
        <begin position="1"/>
        <end position="36"/>
    </location>
</feature>